<keyword evidence="1" id="KW-0812">Transmembrane</keyword>
<dbReference type="EMBL" id="JACHFM010000002">
    <property type="protein sequence ID" value="MBB5222098.1"/>
    <property type="molecule type" value="Genomic_DNA"/>
</dbReference>
<keyword evidence="4" id="KW-1185">Reference proteome</keyword>
<dbReference type="AlphaFoldDB" id="A0A840SNZ8"/>
<dbReference type="Pfam" id="PF02470">
    <property type="entry name" value="MlaD"/>
    <property type="match status" value="1"/>
</dbReference>
<feature type="transmembrane region" description="Helical" evidence="1">
    <location>
        <begin position="7"/>
        <end position="29"/>
    </location>
</feature>
<proteinExistence type="predicted"/>
<sequence>METRANYVLIGACALVGIVLGLAFFVWLAKFQVDRQYAYYDIMFDDVSGLSRASDVRFGGLSVGQVMSLDLDVTGGGLVRVRVEVDADTPVHEGATAQLQPQGVTGVSLVSLTGGDLTKPLLRDAAKGGVPVIQGQRSVVQSIAEDAPALIAQARVLIEDLQAIVSPANRDTVASILANVDTASGELGTAIAGVSSIAGSVRTATGEIAGFTDHLGPLAEQAGTTMQSLTGTLDAAKTTLQTADGTLAAIGGVAKVADGILSKDGTAAVADLRATTDRLKLLMEQVGSEAHAVLTAYGDTATSATSRLDELKTTIASLDTTLAGATKTLASIDAAASGVDGLVRGDGTALIGDARTTLASVQASAKSVETITTTDLPAVVSEVRQGIAAINTAVAQVSGDVTGVTSSLAPLVTSAGTTLDTATGAFRSANTALDRLEPVLTEATGTLQAARSAFGTADRIIAEDVSPAAADLRTSAARLSDALEAMSADLPAVTGELRAAVAQANATVQRIDAAVQANTGPIGQFTAQGLPQFVRFAQEAQALVARLDRLAAQFERDPARFILSPPAPTYRR</sequence>
<keyword evidence="1" id="KW-0472">Membrane</keyword>
<evidence type="ECO:0000313" key="4">
    <source>
        <dbReference type="Proteomes" id="UP000549457"/>
    </source>
</evidence>
<dbReference type="Proteomes" id="UP000549457">
    <property type="component" value="Unassembled WGS sequence"/>
</dbReference>
<dbReference type="RefSeq" id="WP_184148516.1">
    <property type="nucleotide sequence ID" value="NZ_JACHFM010000002.1"/>
</dbReference>
<name>A0A840SNZ8_9RHOB</name>
<feature type="domain" description="Mce/MlaD" evidence="2">
    <location>
        <begin position="39"/>
        <end position="115"/>
    </location>
</feature>
<comment type="caution">
    <text evidence="3">The sequence shown here is derived from an EMBL/GenBank/DDBJ whole genome shotgun (WGS) entry which is preliminary data.</text>
</comment>
<accession>A0A840SNZ8</accession>
<protein>
    <submittedName>
        <fullName evidence="3">Phospholipid/cholesterol/gamma-HCH transport system substrate-binding protein</fullName>
    </submittedName>
</protein>
<evidence type="ECO:0000313" key="3">
    <source>
        <dbReference type="EMBL" id="MBB5222098.1"/>
    </source>
</evidence>
<dbReference type="InterPro" id="IPR003399">
    <property type="entry name" value="Mce/MlaD"/>
</dbReference>
<dbReference type="PANTHER" id="PTHR36698:SF3">
    <property type="entry name" value="ABC-TYPE TRANSPORT AUXILIARY LIPOPROTEIN COMPONENT DOMAIN-CONTAINING PROTEIN"/>
    <property type="match status" value="1"/>
</dbReference>
<keyword evidence="1" id="KW-1133">Transmembrane helix</keyword>
<evidence type="ECO:0000256" key="1">
    <source>
        <dbReference type="SAM" id="Phobius"/>
    </source>
</evidence>
<evidence type="ECO:0000259" key="2">
    <source>
        <dbReference type="Pfam" id="PF02470"/>
    </source>
</evidence>
<gene>
    <name evidence="3" type="ORF">HNP73_002034</name>
</gene>
<dbReference type="PANTHER" id="PTHR36698">
    <property type="entry name" value="BLL5892 PROTEIN"/>
    <property type="match status" value="1"/>
</dbReference>
<reference evidence="3 4" key="1">
    <citation type="submission" date="2020-08" db="EMBL/GenBank/DDBJ databases">
        <title>Genomic Encyclopedia of Type Strains, Phase IV (KMG-IV): sequencing the most valuable type-strain genomes for metagenomic binning, comparative biology and taxonomic classification.</title>
        <authorList>
            <person name="Goeker M."/>
        </authorList>
    </citation>
    <scope>NUCLEOTIDE SEQUENCE [LARGE SCALE GENOMIC DNA]</scope>
    <source>
        <strain evidence="3 4">DSM 101730</strain>
    </source>
</reference>
<organism evidence="3 4">
    <name type="scientific">Amaricoccus macauensis</name>
    <dbReference type="NCBI Taxonomy" id="57001"/>
    <lineage>
        <taxon>Bacteria</taxon>
        <taxon>Pseudomonadati</taxon>
        <taxon>Pseudomonadota</taxon>
        <taxon>Alphaproteobacteria</taxon>
        <taxon>Rhodobacterales</taxon>
        <taxon>Paracoccaceae</taxon>
        <taxon>Amaricoccus</taxon>
    </lineage>
</organism>